<dbReference type="FunFam" id="3.10.250.10:FF:000009">
    <property type="entry name" value="WC1"/>
    <property type="match status" value="1"/>
</dbReference>
<feature type="disulfide bond" evidence="4">
    <location>
        <begin position="37"/>
        <end position="98"/>
    </location>
</feature>
<dbReference type="InterPro" id="IPR001190">
    <property type="entry name" value="SRCR"/>
</dbReference>
<feature type="non-terminal residue" evidence="6">
    <location>
        <position position="100"/>
    </location>
</feature>
<feature type="domain" description="SRCR" evidence="5">
    <location>
        <begin position="1"/>
        <end position="99"/>
    </location>
</feature>
<sequence>LMHGNSICSGRVEVLHDGLWGTVSDDGWNLTDAAVVCRELGCGDAIEAKGGAYFGQGSGPVWMASVDCTGNESSLIQCKIAHWQHNDLDHLHDAGVICSG</sequence>
<keyword evidence="3 4" id="KW-1015">Disulfide bond</keyword>
<gene>
    <name evidence="6" type="ORF">M9458_009970</name>
</gene>
<dbReference type="PANTHER" id="PTHR19331">
    <property type="entry name" value="SCAVENGER RECEPTOR DOMAIN-CONTAINING"/>
    <property type="match status" value="1"/>
</dbReference>
<proteinExistence type="predicted"/>
<accession>A0ABD0RES6</accession>
<dbReference type="SMART" id="SM00202">
    <property type="entry name" value="SR"/>
    <property type="match status" value="1"/>
</dbReference>
<dbReference type="Gene3D" id="3.10.250.10">
    <property type="entry name" value="SRCR-like domain"/>
    <property type="match status" value="1"/>
</dbReference>
<dbReference type="AlphaFoldDB" id="A0ABD0RES6"/>
<dbReference type="Proteomes" id="UP001529510">
    <property type="component" value="Unassembled WGS sequence"/>
</dbReference>
<evidence type="ECO:0000256" key="4">
    <source>
        <dbReference type="PROSITE-ProRule" id="PRU00196"/>
    </source>
</evidence>
<evidence type="ECO:0000313" key="6">
    <source>
        <dbReference type="EMBL" id="KAL0196398.1"/>
    </source>
</evidence>
<evidence type="ECO:0000259" key="5">
    <source>
        <dbReference type="PROSITE" id="PS50287"/>
    </source>
</evidence>
<dbReference type="PROSITE" id="PS50287">
    <property type="entry name" value="SRCR_2"/>
    <property type="match status" value="1"/>
</dbReference>
<evidence type="ECO:0000256" key="3">
    <source>
        <dbReference type="ARBA" id="ARBA00023157"/>
    </source>
</evidence>
<dbReference type="PANTHER" id="PTHR19331:SF487">
    <property type="entry name" value="SOLUBLE SCAVENGER RECEPTOR CYSTEINE-RICH DOMAIN-CONTAINING PROTEIN SSC5D"/>
    <property type="match status" value="1"/>
</dbReference>
<protein>
    <recommendedName>
        <fullName evidence="5">SRCR domain-containing protein</fullName>
    </recommendedName>
</protein>
<keyword evidence="7" id="KW-1185">Reference proteome</keyword>
<organism evidence="6 7">
    <name type="scientific">Cirrhinus mrigala</name>
    <name type="common">Mrigala</name>
    <dbReference type="NCBI Taxonomy" id="683832"/>
    <lineage>
        <taxon>Eukaryota</taxon>
        <taxon>Metazoa</taxon>
        <taxon>Chordata</taxon>
        <taxon>Craniata</taxon>
        <taxon>Vertebrata</taxon>
        <taxon>Euteleostomi</taxon>
        <taxon>Actinopterygii</taxon>
        <taxon>Neopterygii</taxon>
        <taxon>Teleostei</taxon>
        <taxon>Ostariophysi</taxon>
        <taxon>Cypriniformes</taxon>
        <taxon>Cyprinidae</taxon>
        <taxon>Labeoninae</taxon>
        <taxon>Labeonini</taxon>
        <taxon>Cirrhinus</taxon>
    </lineage>
</organism>
<evidence type="ECO:0000256" key="2">
    <source>
        <dbReference type="ARBA" id="ARBA00022737"/>
    </source>
</evidence>
<name>A0ABD0RES6_CIRMR</name>
<dbReference type="PRINTS" id="PR00258">
    <property type="entry name" value="SPERACTRCPTR"/>
</dbReference>
<dbReference type="EMBL" id="JAMKFB020000004">
    <property type="protein sequence ID" value="KAL0196398.1"/>
    <property type="molecule type" value="Genomic_DNA"/>
</dbReference>
<keyword evidence="1" id="KW-0732">Signal</keyword>
<evidence type="ECO:0000256" key="1">
    <source>
        <dbReference type="ARBA" id="ARBA00022729"/>
    </source>
</evidence>
<dbReference type="SUPFAM" id="SSF56487">
    <property type="entry name" value="SRCR-like"/>
    <property type="match status" value="1"/>
</dbReference>
<comment type="caution">
    <text evidence="6">The sequence shown here is derived from an EMBL/GenBank/DDBJ whole genome shotgun (WGS) entry which is preliminary data.</text>
</comment>
<comment type="caution">
    <text evidence="4">Lacks conserved residue(s) required for the propagation of feature annotation.</text>
</comment>
<feature type="non-terminal residue" evidence="6">
    <location>
        <position position="1"/>
    </location>
</feature>
<evidence type="ECO:0000313" key="7">
    <source>
        <dbReference type="Proteomes" id="UP001529510"/>
    </source>
</evidence>
<dbReference type="InterPro" id="IPR036772">
    <property type="entry name" value="SRCR-like_dom_sf"/>
</dbReference>
<keyword evidence="2" id="KW-0677">Repeat</keyword>
<dbReference type="Pfam" id="PF00530">
    <property type="entry name" value="SRCR"/>
    <property type="match status" value="1"/>
</dbReference>
<feature type="disulfide bond" evidence="4">
    <location>
        <begin position="68"/>
        <end position="78"/>
    </location>
</feature>
<reference evidence="6 7" key="1">
    <citation type="submission" date="2024-05" db="EMBL/GenBank/DDBJ databases">
        <title>Genome sequencing and assembly of Indian major carp, Cirrhinus mrigala (Hamilton, 1822).</title>
        <authorList>
            <person name="Mohindra V."/>
            <person name="Chowdhury L.M."/>
            <person name="Lal K."/>
            <person name="Jena J.K."/>
        </authorList>
    </citation>
    <scope>NUCLEOTIDE SEQUENCE [LARGE SCALE GENOMIC DNA]</scope>
    <source>
        <strain evidence="6">CM1030</strain>
        <tissue evidence="6">Blood</tissue>
    </source>
</reference>